<keyword evidence="11" id="KW-1185">Reference proteome</keyword>
<comment type="similarity">
    <text evidence="2 6">Belongs to the eukaryotic RPC3/POLR3C RNA polymerase subunit family.</text>
</comment>
<reference evidence="10" key="2">
    <citation type="submission" date="2020-05" db="UniProtKB">
        <authorList>
            <consortium name="EnsemblMetazoa"/>
        </authorList>
    </citation>
    <scope>IDENTIFICATION</scope>
    <source>
        <strain evidence="10">IAEA</strain>
    </source>
</reference>
<evidence type="ECO:0000256" key="5">
    <source>
        <dbReference type="ARBA" id="ARBA00023242"/>
    </source>
</evidence>
<name>A0A1A9ZHC0_GLOPL</name>
<accession>A0A1A9ZHC0</accession>
<dbReference type="InterPro" id="IPR039748">
    <property type="entry name" value="RPC3"/>
</dbReference>
<dbReference type="PANTHER" id="PTHR12949:SF0">
    <property type="entry name" value="DNA-DIRECTED RNA POLYMERASE III SUBUNIT RPC3"/>
    <property type="match status" value="1"/>
</dbReference>
<evidence type="ECO:0000259" key="8">
    <source>
        <dbReference type="Pfam" id="PF08221"/>
    </source>
</evidence>
<dbReference type="Pfam" id="PF05645">
    <property type="entry name" value="RNA_pol_Rpc82"/>
    <property type="match status" value="1"/>
</dbReference>
<keyword evidence="3 6" id="KW-0240">DNA-directed RNA polymerase</keyword>
<dbReference type="InterPro" id="IPR036388">
    <property type="entry name" value="WH-like_DNA-bd_sf"/>
</dbReference>
<dbReference type="VEuPathDB" id="VectorBase:GPAI014693"/>
<dbReference type="InterPro" id="IPR055207">
    <property type="entry name" value="POLR3C_WHD"/>
</dbReference>
<evidence type="ECO:0000313" key="11">
    <source>
        <dbReference type="Proteomes" id="UP000092445"/>
    </source>
</evidence>
<dbReference type="STRING" id="7398.A0A1A9ZHC0"/>
<dbReference type="EnsemblMetazoa" id="GPAI014693-RA">
    <property type="protein sequence ID" value="GPAI014693-PA"/>
    <property type="gene ID" value="GPAI014693"/>
</dbReference>
<dbReference type="GO" id="GO:0003697">
    <property type="term" value="F:single-stranded DNA binding"/>
    <property type="evidence" value="ECO:0007669"/>
    <property type="project" value="UniProtKB-UniRule"/>
</dbReference>
<dbReference type="Gene3D" id="1.10.10.10">
    <property type="entry name" value="Winged helix-like DNA-binding domain superfamily/Winged helix DNA-binding domain"/>
    <property type="match status" value="4"/>
</dbReference>
<dbReference type="Gene3D" id="6.10.140.1450">
    <property type="match status" value="1"/>
</dbReference>
<evidence type="ECO:0000259" key="7">
    <source>
        <dbReference type="Pfam" id="PF05645"/>
    </source>
</evidence>
<reference evidence="11" key="1">
    <citation type="submission" date="2014-03" db="EMBL/GenBank/DDBJ databases">
        <authorList>
            <person name="Aksoy S."/>
            <person name="Warren W."/>
            <person name="Wilson R.K."/>
        </authorList>
    </citation>
    <scope>NUCLEOTIDE SEQUENCE [LARGE SCALE GENOMIC DNA]</scope>
    <source>
        <strain evidence="11">IAEA</strain>
    </source>
</reference>
<evidence type="ECO:0000256" key="2">
    <source>
        <dbReference type="ARBA" id="ARBA00007206"/>
    </source>
</evidence>
<comment type="subunit">
    <text evidence="6">Component of the RNA polymerase III (Pol III) complex consisting of 17 subunits.</text>
</comment>
<evidence type="ECO:0000259" key="9">
    <source>
        <dbReference type="Pfam" id="PF22536"/>
    </source>
</evidence>
<dbReference type="FunFam" id="1.10.10.10:FF:000199">
    <property type="entry name" value="DNA-directed RNA polymerase III subunit RPC3"/>
    <property type="match status" value="1"/>
</dbReference>
<proteinExistence type="inferred from homology"/>
<dbReference type="Pfam" id="PF22536">
    <property type="entry name" value="WHD_POLR3C"/>
    <property type="match status" value="1"/>
</dbReference>
<evidence type="ECO:0000256" key="3">
    <source>
        <dbReference type="ARBA" id="ARBA00022478"/>
    </source>
</evidence>
<feature type="domain" description="RNA polymerase III Rpc82 C -terminal" evidence="7">
    <location>
        <begin position="142"/>
        <end position="330"/>
    </location>
</feature>
<dbReference type="AlphaFoldDB" id="A0A1A9ZHC0"/>
<evidence type="ECO:0000313" key="10">
    <source>
        <dbReference type="EnsemblMetazoa" id="GPAI014693-PA"/>
    </source>
</evidence>
<comment type="function">
    <text evidence="6">DNA-dependent RNA polymerase catalyzes the transcription of DNA into RNA using the four ribonucleoside triphosphates as substrates. Specific core component of RNA polymerase III which synthesizes small RNAs, such as 5S rRNA and tRNAs.</text>
</comment>
<dbReference type="GO" id="GO:0005666">
    <property type="term" value="C:RNA polymerase III complex"/>
    <property type="evidence" value="ECO:0007669"/>
    <property type="project" value="UniProtKB-UniRule"/>
</dbReference>
<dbReference type="PANTHER" id="PTHR12949">
    <property type="entry name" value="RNA POLYMERASE III DNA DIRECTED -RELATED"/>
    <property type="match status" value="1"/>
</dbReference>
<comment type="subcellular location">
    <subcellularLocation>
        <location evidence="1 6">Nucleus</location>
    </subcellularLocation>
</comment>
<dbReference type="Proteomes" id="UP000092445">
    <property type="component" value="Unassembled WGS sequence"/>
</dbReference>
<evidence type="ECO:0000256" key="4">
    <source>
        <dbReference type="ARBA" id="ARBA00023163"/>
    </source>
</evidence>
<evidence type="ECO:0000256" key="6">
    <source>
        <dbReference type="RuleBase" id="RU367076"/>
    </source>
</evidence>
<keyword evidence="4 6" id="KW-0804">Transcription</keyword>
<feature type="domain" description="RNA polymerase III subunit RPC82-related helix-turn-helix" evidence="8">
    <location>
        <begin position="7"/>
        <end position="65"/>
    </location>
</feature>
<dbReference type="GO" id="GO:0006351">
    <property type="term" value="P:DNA-templated transcription"/>
    <property type="evidence" value="ECO:0007669"/>
    <property type="project" value="InterPro"/>
</dbReference>
<protein>
    <recommendedName>
        <fullName evidence="6">DNA-directed RNA polymerase III subunit RPC3</fullName>
        <shortName evidence="6">RNA polymerase III subunit C3</shortName>
    </recommendedName>
</protein>
<organism evidence="10 11">
    <name type="scientific">Glossina pallidipes</name>
    <name type="common">Tsetse fly</name>
    <dbReference type="NCBI Taxonomy" id="7398"/>
    <lineage>
        <taxon>Eukaryota</taxon>
        <taxon>Metazoa</taxon>
        <taxon>Ecdysozoa</taxon>
        <taxon>Arthropoda</taxon>
        <taxon>Hexapoda</taxon>
        <taxon>Insecta</taxon>
        <taxon>Pterygota</taxon>
        <taxon>Neoptera</taxon>
        <taxon>Endopterygota</taxon>
        <taxon>Diptera</taxon>
        <taxon>Brachycera</taxon>
        <taxon>Muscomorpha</taxon>
        <taxon>Hippoboscoidea</taxon>
        <taxon>Glossinidae</taxon>
        <taxon>Glossina</taxon>
    </lineage>
</organism>
<keyword evidence="5 6" id="KW-0539">Nucleus</keyword>
<feature type="domain" description="DNA-directed RNA polymerase III subunit RPC3 winged-helix" evidence="9">
    <location>
        <begin position="335"/>
        <end position="411"/>
    </location>
</feature>
<dbReference type="Pfam" id="PF20912">
    <property type="entry name" value="RPC3_helical"/>
    <property type="match status" value="1"/>
</dbReference>
<dbReference type="InterPro" id="IPR008806">
    <property type="entry name" value="RNA_pol_III_Rpc82_C"/>
</dbReference>
<dbReference type="InterPro" id="IPR013197">
    <property type="entry name" value="RNA_pol_III_RPC82-rel_HTH"/>
</dbReference>
<evidence type="ECO:0000256" key="1">
    <source>
        <dbReference type="ARBA" id="ARBA00004123"/>
    </source>
</evidence>
<sequence length="527" mass="60731">MSLDYGNLCSVILKQYFGEVVQIVGDCLFVANWRTLYNIVKTTKLTRREVCKALAVLFKYQLVSFRPSNFNPNVAEYLLNRDEVLYVVRYARYVHRMQMEYGNIGSFICEEILHNGSQTGTSLMLKYLADANEKEKIETVRDIFVRMISANYLIKLPKLVQAERSETVAVPKLHIDVDDLFNPPNIDLSLLAKIRTGVIPLSHAGDSDTLWQINFSRFHQDFRDSVMIGAIERKMGSSAAECFQYILKQMYERTDPWQRVNDNLQQISNPFTVAEIKQLLLKNSKNFDLMTNLEQYITLIADDSLGFIRKIGEMGSGQYVVDLSQAFEELTLCCIENIITERFGSKASRIFRVVRMKKYIEQEDLQKEAMIPAKEAKLLSYNLFQEQFLQIKSIRKPGGGGAAAKAFFLFHLKHLQIVTMLLDICYKALYNDITRSNYEKVEHKRLIDKNQKLDSIVATMKERGESEDYIAEILETLTPPEREILEKVKNRIKILSKAELTIDDNIFLLQMYMHHCSHLPTAASAAK</sequence>
<dbReference type="Pfam" id="PF08221">
    <property type="entry name" value="HTH_9"/>
    <property type="match status" value="1"/>
</dbReference>